<reference evidence="8" key="1">
    <citation type="submission" date="2017-02" db="EMBL/GenBank/DDBJ databases">
        <authorList>
            <person name="Varghese N."/>
            <person name="Submissions S."/>
        </authorList>
    </citation>
    <scope>NUCLEOTIDE SEQUENCE [LARGE SCALE GENOMIC DNA]</scope>
    <source>
        <strain evidence="8">DSM 24091</strain>
    </source>
</reference>
<dbReference type="Gene3D" id="3.40.30.10">
    <property type="entry name" value="Glutaredoxin"/>
    <property type="match status" value="1"/>
</dbReference>
<gene>
    <name evidence="7" type="ORF">SAMN05660841_00395</name>
</gene>
<name>A0A1T5B1X5_9SPHI</name>
<feature type="chain" id="PRO_5012256350" evidence="5">
    <location>
        <begin position="20"/>
        <end position="472"/>
    </location>
</feature>
<dbReference type="InterPro" id="IPR050553">
    <property type="entry name" value="Thioredoxin_ResA/DsbE_sf"/>
</dbReference>
<evidence type="ECO:0000256" key="5">
    <source>
        <dbReference type="SAM" id="SignalP"/>
    </source>
</evidence>
<keyword evidence="8" id="KW-1185">Reference proteome</keyword>
<keyword evidence="5" id="KW-0732">Signal</keyword>
<dbReference type="GO" id="GO:0030313">
    <property type="term" value="C:cell envelope"/>
    <property type="evidence" value="ECO:0007669"/>
    <property type="project" value="UniProtKB-SubCell"/>
</dbReference>
<dbReference type="CDD" id="cd02966">
    <property type="entry name" value="TlpA_like_family"/>
    <property type="match status" value="1"/>
</dbReference>
<accession>A0A1T5B1X5</accession>
<dbReference type="OrthoDB" id="1095575at2"/>
<protein>
    <submittedName>
        <fullName evidence="7">Thiol-disulfide isomerase or thioredoxin</fullName>
    </submittedName>
</protein>
<evidence type="ECO:0000259" key="6">
    <source>
        <dbReference type="PROSITE" id="PS51352"/>
    </source>
</evidence>
<dbReference type="STRING" id="1513896.SAMN05660841_00395"/>
<dbReference type="EMBL" id="FUZF01000001">
    <property type="protein sequence ID" value="SKB41232.1"/>
    <property type="molecule type" value="Genomic_DNA"/>
</dbReference>
<dbReference type="GO" id="GO:0017004">
    <property type="term" value="P:cytochrome complex assembly"/>
    <property type="evidence" value="ECO:0007669"/>
    <property type="project" value="UniProtKB-KW"/>
</dbReference>
<evidence type="ECO:0000256" key="2">
    <source>
        <dbReference type="ARBA" id="ARBA00022748"/>
    </source>
</evidence>
<organism evidence="7 8">
    <name type="scientific">Sphingobacterium nematocida</name>
    <dbReference type="NCBI Taxonomy" id="1513896"/>
    <lineage>
        <taxon>Bacteria</taxon>
        <taxon>Pseudomonadati</taxon>
        <taxon>Bacteroidota</taxon>
        <taxon>Sphingobacteriia</taxon>
        <taxon>Sphingobacteriales</taxon>
        <taxon>Sphingobacteriaceae</taxon>
        <taxon>Sphingobacterium</taxon>
    </lineage>
</organism>
<evidence type="ECO:0000313" key="7">
    <source>
        <dbReference type="EMBL" id="SKB41232.1"/>
    </source>
</evidence>
<proteinExistence type="predicted"/>
<evidence type="ECO:0000256" key="3">
    <source>
        <dbReference type="ARBA" id="ARBA00023157"/>
    </source>
</evidence>
<keyword evidence="3" id="KW-1015">Disulfide bond</keyword>
<dbReference type="Proteomes" id="UP000190150">
    <property type="component" value="Unassembled WGS sequence"/>
</dbReference>
<dbReference type="AlphaFoldDB" id="A0A1T5B1X5"/>
<feature type="signal peptide" evidence="5">
    <location>
        <begin position="1"/>
        <end position="19"/>
    </location>
</feature>
<comment type="subcellular location">
    <subcellularLocation>
        <location evidence="1">Cell envelope</location>
    </subcellularLocation>
</comment>
<sequence>MKHITLLLTGLLFLSFSQAKSIVEGSFPKATGKQYTIYLKSLETAVGDLIPINEEIRVGADNKFKFEIDLTKATLLNLIVISESAEGNKSNIVSVVYLEPGKKLTVPYTLICNHWVQPNYSAIKDKNNRALLEVQAKALMLNKELYDLPFDPIKTKAVMYQFYTASEHILASRKIHKSVQKYIRFYSFDQYNTALYRAGMELNKSSDSAKKNYYQQPKDPIPFFNDELTLSFYNGVSNIVNYLNLATGLAPYSRRKSLAQIEQQNQLLQNDIRNIQVKDKVLERILSSFSASYRAENNFEEDLKIYTQLAQHIQDTIVRDETVKAFENLRYTLKGAKWPDLQFRSASGIPIHLDHFKGKYVLIDVWASWCVPCIKMLPYLHTLEQQYKDQNITFIAISIDADKTKWENKIKELKLEGHQLLDQQGEFAKKMNITGIPHYILYDPEGKLVSYKTALPDNHELKKLLDTLLSRP</sequence>
<dbReference type="PANTHER" id="PTHR42852:SF6">
    <property type="entry name" value="THIOL:DISULFIDE INTERCHANGE PROTEIN DSBE"/>
    <property type="match status" value="1"/>
</dbReference>
<feature type="domain" description="Thioredoxin" evidence="6">
    <location>
        <begin position="332"/>
        <end position="470"/>
    </location>
</feature>
<dbReference type="InterPro" id="IPR013740">
    <property type="entry name" value="Redoxin"/>
</dbReference>
<dbReference type="SUPFAM" id="SSF52833">
    <property type="entry name" value="Thioredoxin-like"/>
    <property type="match status" value="1"/>
</dbReference>
<dbReference type="InterPro" id="IPR036249">
    <property type="entry name" value="Thioredoxin-like_sf"/>
</dbReference>
<dbReference type="RefSeq" id="WP_079640742.1">
    <property type="nucleotide sequence ID" value="NZ_FUZF01000001.1"/>
</dbReference>
<keyword evidence="4" id="KW-0676">Redox-active center</keyword>
<keyword evidence="7" id="KW-0413">Isomerase</keyword>
<evidence type="ECO:0000256" key="4">
    <source>
        <dbReference type="ARBA" id="ARBA00023284"/>
    </source>
</evidence>
<dbReference type="GO" id="GO:0016491">
    <property type="term" value="F:oxidoreductase activity"/>
    <property type="evidence" value="ECO:0007669"/>
    <property type="project" value="InterPro"/>
</dbReference>
<evidence type="ECO:0000256" key="1">
    <source>
        <dbReference type="ARBA" id="ARBA00004196"/>
    </source>
</evidence>
<evidence type="ECO:0000313" key="8">
    <source>
        <dbReference type="Proteomes" id="UP000190150"/>
    </source>
</evidence>
<dbReference type="Pfam" id="PF08534">
    <property type="entry name" value="Redoxin"/>
    <property type="match status" value="1"/>
</dbReference>
<dbReference type="GO" id="GO:0016853">
    <property type="term" value="F:isomerase activity"/>
    <property type="evidence" value="ECO:0007669"/>
    <property type="project" value="UniProtKB-KW"/>
</dbReference>
<dbReference type="PANTHER" id="PTHR42852">
    <property type="entry name" value="THIOL:DISULFIDE INTERCHANGE PROTEIN DSBE"/>
    <property type="match status" value="1"/>
</dbReference>
<keyword evidence="2" id="KW-0201">Cytochrome c-type biogenesis</keyword>
<dbReference type="PROSITE" id="PS51352">
    <property type="entry name" value="THIOREDOXIN_2"/>
    <property type="match status" value="1"/>
</dbReference>
<dbReference type="InterPro" id="IPR013766">
    <property type="entry name" value="Thioredoxin_domain"/>
</dbReference>